<keyword evidence="3" id="KW-1185">Reference proteome</keyword>
<dbReference type="SMART" id="SM00256">
    <property type="entry name" value="FBOX"/>
    <property type="match status" value="1"/>
</dbReference>
<dbReference type="Pfam" id="PF24750">
    <property type="entry name" value="b-prop_At3g26010-like"/>
    <property type="match status" value="1"/>
</dbReference>
<dbReference type="PROSITE" id="PS50181">
    <property type="entry name" value="FBOX"/>
    <property type="match status" value="1"/>
</dbReference>
<protein>
    <recommendedName>
        <fullName evidence="1">F-box domain-containing protein</fullName>
    </recommendedName>
</protein>
<dbReference type="Gene3D" id="1.20.1280.50">
    <property type="match status" value="1"/>
</dbReference>
<dbReference type="CDD" id="cd22157">
    <property type="entry name" value="F-box_AtFBW1-like"/>
    <property type="match status" value="1"/>
</dbReference>
<reference evidence="2" key="1">
    <citation type="submission" date="2020-10" db="EMBL/GenBank/DDBJ databases">
        <authorList>
            <person name="Han B."/>
            <person name="Lu T."/>
            <person name="Zhao Q."/>
            <person name="Huang X."/>
            <person name="Zhao Y."/>
        </authorList>
    </citation>
    <scope>NUCLEOTIDE SEQUENCE</scope>
</reference>
<feature type="domain" description="F-box" evidence="1">
    <location>
        <begin position="8"/>
        <end position="58"/>
    </location>
</feature>
<sequence length="239" mass="26092">MDGSDSSSLAVPRLPDDAIVEILSRLRAKSLCRCKCVSEPWRDLIADRLCCKDLPQTLQGFLYFGVGSRGGGDGSSDGAADANGGDRASSRDGMLLRHGNGRFINLLGKTMPLLDPSFTFLKEQPGIQAIELLDSCNGLLLFGHSRVSDTFDSLGYIVCNPVTEQWVAVPSTGWSPTPPEEIVDEREKAVRTFLIFDPSVSSHFELVQFWQDEMAEDVEAMHIYSSGTGLWNDSTTPGE</sequence>
<dbReference type="PANTHER" id="PTHR35546">
    <property type="entry name" value="F-BOX PROTEIN INTERACTION DOMAIN PROTEIN-RELATED"/>
    <property type="match status" value="1"/>
</dbReference>
<dbReference type="OrthoDB" id="605328at2759"/>
<dbReference type="InterPro" id="IPR001810">
    <property type="entry name" value="F-box_dom"/>
</dbReference>
<evidence type="ECO:0000259" key="1">
    <source>
        <dbReference type="PROSITE" id="PS50181"/>
    </source>
</evidence>
<dbReference type="InterPro" id="IPR055290">
    <property type="entry name" value="At3g26010-like"/>
</dbReference>
<name>A0A811Q1M3_9POAL</name>
<comment type="caution">
    <text evidence="2">The sequence shown here is derived from an EMBL/GenBank/DDBJ whole genome shotgun (WGS) entry which is preliminary data.</text>
</comment>
<gene>
    <name evidence="2" type="ORF">NCGR_LOCUS33061</name>
</gene>
<accession>A0A811Q1M3</accession>
<dbReference type="InterPro" id="IPR036047">
    <property type="entry name" value="F-box-like_dom_sf"/>
</dbReference>
<dbReference type="InterPro" id="IPR056592">
    <property type="entry name" value="Beta-prop_At3g26010-like"/>
</dbReference>
<dbReference type="Pfam" id="PF00646">
    <property type="entry name" value="F-box"/>
    <property type="match status" value="1"/>
</dbReference>
<dbReference type="PANTHER" id="PTHR35546:SF106">
    <property type="entry name" value="DUF1618 DOMAIN-CONTAINING PROTEIN"/>
    <property type="match status" value="1"/>
</dbReference>
<proteinExistence type="predicted"/>
<dbReference type="AlphaFoldDB" id="A0A811Q1M3"/>
<dbReference type="SUPFAM" id="SSF81383">
    <property type="entry name" value="F-box domain"/>
    <property type="match status" value="1"/>
</dbReference>
<evidence type="ECO:0000313" key="3">
    <source>
        <dbReference type="Proteomes" id="UP000604825"/>
    </source>
</evidence>
<dbReference type="Proteomes" id="UP000604825">
    <property type="component" value="Unassembled WGS sequence"/>
</dbReference>
<dbReference type="EMBL" id="CAJGYO010000008">
    <property type="protein sequence ID" value="CAD6249223.1"/>
    <property type="molecule type" value="Genomic_DNA"/>
</dbReference>
<organism evidence="2 3">
    <name type="scientific">Miscanthus lutarioriparius</name>
    <dbReference type="NCBI Taxonomy" id="422564"/>
    <lineage>
        <taxon>Eukaryota</taxon>
        <taxon>Viridiplantae</taxon>
        <taxon>Streptophyta</taxon>
        <taxon>Embryophyta</taxon>
        <taxon>Tracheophyta</taxon>
        <taxon>Spermatophyta</taxon>
        <taxon>Magnoliopsida</taxon>
        <taxon>Liliopsida</taxon>
        <taxon>Poales</taxon>
        <taxon>Poaceae</taxon>
        <taxon>PACMAD clade</taxon>
        <taxon>Panicoideae</taxon>
        <taxon>Andropogonodae</taxon>
        <taxon>Andropogoneae</taxon>
        <taxon>Saccharinae</taxon>
        <taxon>Miscanthus</taxon>
    </lineage>
</organism>
<evidence type="ECO:0000313" key="2">
    <source>
        <dbReference type="EMBL" id="CAD6249223.1"/>
    </source>
</evidence>